<dbReference type="InterPro" id="IPR029056">
    <property type="entry name" value="Ribokinase-like"/>
</dbReference>
<keyword evidence="1" id="KW-0479">Metal-binding</keyword>
<evidence type="ECO:0000259" key="2">
    <source>
        <dbReference type="Pfam" id="PF00294"/>
    </source>
</evidence>
<sequence length="139" mass="15096">MKTLNDFPDIAYLAFPLIPLTVERNDFSSMLGERDTRFISVVGNDELGGAIFQSLKGGGGTLERSSNVSTARCTVVVDAKGECRFVVGEMDAFRAIDTDLIRKYQRQLEEASIIVIDANLPADSMALTLEIASHAKIPG</sequence>
<name>A0AAD9RN91_9HYME</name>
<proteinExistence type="predicted"/>
<dbReference type="PANTHER" id="PTHR42909">
    <property type="entry name" value="ZGC:136858"/>
    <property type="match status" value="1"/>
</dbReference>
<dbReference type="SUPFAM" id="SSF53613">
    <property type="entry name" value="Ribokinase-like"/>
    <property type="match status" value="1"/>
</dbReference>
<evidence type="ECO:0000256" key="1">
    <source>
        <dbReference type="ARBA" id="ARBA00022723"/>
    </source>
</evidence>
<dbReference type="GO" id="GO:0005737">
    <property type="term" value="C:cytoplasm"/>
    <property type="evidence" value="ECO:0007669"/>
    <property type="project" value="TreeGrafter"/>
</dbReference>
<dbReference type="Pfam" id="PF00294">
    <property type="entry name" value="PfkB"/>
    <property type="match status" value="1"/>
</dbReference>
<gene>
    <name evidence="3" type="ORF">KPH14_004607</name>
</gene>
<dbReference type="InterPro" id="IPR011611">
    <property type="entry name" value="PfkB_dom"/>
</dbReference>
<protein>
    <recommendedName>
        <fullName evidence="2">Carbohydrate kinase PfkB domain-containing protein</fullName>
    </recommendedName>
</protein>
<dbReference type="GO" id="GO:0004730">
    <property type="term" value="F:pseudouridylate synthase activity"/>
    <property type="evidence" value="ECO:0007669"/>
    <property type="project" value="TreeGrafter"/>
</dbReference>
<feature type="domain" description="Carbohydrate kinase PfkB" evidence="2">
    <location>
        <begin position="31"/>
        <end position="136"/>
    </location>
</feature>
<dbReference type="PANTHER" id="PTHR42909:SF1">
    <property type="entry name" value="CARBOHYDRATE KINASE PFKB DOMAIN-CONTAINING PROTEIN"/>
    <property type="match status" value="1"/>
</dbReference>
<dbReference type="GO" id="GO:0006796">
    <property type="term" value="P:phosphate-containing compound metabolic process"/>
    <property type="evidence" value="ECO:0007669"/>
    <property type="project" value="UniProtKB-ARBA"/>
</dbReference>
<organism evidence="3 4">
    <name type="scientific">Odynerus spinipes</name>
    <dbReference type="NCBI Taxonomy" id="1348599"/>
    <lineage>
        <taxon>Eukaryota</taxon>
        <taxon>Metazoa</taxon>
        <taxon>Ecdysozoa</taxon>
        <taxon>Arthropoda</taxon>
        <taxon>Hexapoda</taxon>
        <taxon>Insecta</taxon>
        <taxon>Pterygota</taxon>
        <taxon>Neoptera</taxon>
        <taxon>Endopterygota</taxon>
        <taxon>Hymenoptera</taxon>
        <taxon>Apocrita</taxon>
        <taxon>Aculeata</taxon>
        <taxon>Vespoidea</taxon>
        <taxon>Vespidae</taxon>
        <taxon>Eumeninae</taxon>
        <taxon>Odynerus</taxon>
    </lineage>
</organism>
<keyword evidence="4" id="KW-1185">Reference proteome</keyword>
<dbReference type="EMBL" id="JAIFRP010000031">
    <property type="protein sequence ID" value="KAK2582261.1"/>
    <property type="molecule type" value="Genomic_DNA"/>
</dbReference>
<dbReference type="GO" id="GO:0016798">
    <property type="term" value="F:hydrolase activity, acting on glycosyl bonds"/>
    <property type="evidence" value="ECO:0007669"/>
    <property type="project" value="TreeGrafter"/>
</dbReference>
<evidence type="ECO:0000313" key="3">
    <source>
        <dbReference type="EMBL" id="KAK2582261.1"/>
    </source>
</evidence>
<dbReference type="Gene3D" id="3.40.1190.20">
    <property type="match status" value="1"/>
</dbReference>
<reference evidence="3" key="2">
    <citation type="journal article" date="2023" name="Commun. Biol.">
        <title>Intrasexual cuticular hydrocarbon dimorphism in a wasp sheds light on hydrocarbon biosynthesis genes in Hymenoptera.</title>
        <authorList>
            <person name="Moris V.C."/>
            <person name="Podsiadlowski L."/>
            <person name="Martin S."/>
            <person name="Oeyen J.P."/>
            <person name="Donath A."/>
            <person name="Petersen M."/>
            <person name="Wilbrandt J."/>
            <person name="Misof B."/>
            <person name="Liedtke D."/>
            <person name="Thamm M."/>
            <person name="Scheiner R."/>
            <person name="Schmitt T."/>
            <person name="Niehuis O."/>
        </authorList>
    </citation>
    <scope>NUCLEOTIDE SEQUENCE</scope>
    <source>
        <strain evidence="3">GBR_01_08_01A</strain>
    </source>
</reference>
<accession>A0AAD9RN91</accession>
<reference evidence="3" key="1">
    <citation type="submission" date="2021-08" db="EMBL/GenBank/DDBJ databases">
        <authorList>
            <person name="Misof B."/>
            <person name="Oliver O."/>
            <person name="Podsiadlowski L."/>
            <person name="Donath A."/>
            <person name="Peters R."/>
            <person name="Mayer C."/>
            <person name="Rust J."/>
            <person name="Gunkel S."/>
            <person name="Lesny P."/>
            <person name="Martin S."/>
            <person name="Oeyen J.P."/>
            <person name="Petersen M."/>
            <person name="Panagiotis P."/>
            <person name="Wilbrandt J."/>
            <person name="Tanja T."/>
        </authorList>
    </citation>
    <scope>NUCLEOTIDE SEQUENCE</scope>
    <source>
        <strain evidence="3">GBR_01_08_01A</strain>
        <tissue evidence="3">Thorax + abdomen</tissue>
    </source>
</reference>
<dbReference type="GO" id="GO:0046872">
    <property type="term" value="F:metal ion binding"/>
    <property type="evidence" value="ECO:0007669"/>
    <property type="project" value="UniProtKB-KW"/>
</dbReference>
<comment type="caution">
    <text evidence="3">The sequence shown here is derived from an EMBL/GenBank/DDBJ whole genome shotgun (WGS) entry which is preliminary data.</text>
</comment>
<dbReference type="AlphaFoldDB" id="A0AAD9RN91"/>
<dbReference type="Proteomes" id="UP001258017">
    <property type="component" value="Unassembled WGS sequence"/>
</dbReference>
<evidence type="ECO:0000313" key="4">
    <source>
        <dbReference type="Proteomes" id="UP001258017"/>
    </source>
</evidence>